<keyword evidence="1" id="KW-0472">Membrane</keyword>
<keyword evidence="4" id="KW-1185">Reference proteome</keyword>
<name>A0A1M5C3A2_SALEC</name>
<accession>A0A1M5C3A2</accession>
<dbReference type="RefSeq" id="WP_072876018.1">
    <property type="nucleotide sequence ID" value="NZ_FQVT01000001.1"/>
</dbReference>
<feature type="transmembrane region" description="Helical" evidence="1">
    <location>
        <begin position="134"/>
        <end position="153"/>
    </location>
</feature>
<keyword evidence="1" id="KW-1133">Transmembrane helix</keyword>
<evidence type="ECO:0000313" key="4">
    <source>
        <dbReference type="Proteomes" id="UP000183945"/>
    </source>
</evidence>
<dbReference type="Proteomes" id="UP000183945">
    <property type="component" value="Unassembled WGS sequence"/>
</dbReference>
<evidence type="ECO:0000259" key="2">
    <source>
        <dbReference type="SMART" id="SM00014"/>
    </source>
</evidence>
<reference evidence="4" key="1">
    <citation type="submission" date="2016-11" db="EMBL/GenBank/DDBJ databases">
        <authorList>
            <person name="Varghese N."/>
            <person name="Submissions S."/>
        </authorList>
    </citation>
    <scope>NUCLEOTIDE SEQUENCE [LARGE SCALE GENOMIC DNA]</scope>
    <source>
        <strain evidence="4">DSM 24579</strain>
    </source>
</reference>
<dbReference type="PANTHER" id="PTHR14969">
    <property type="entry name" value="SPHINGOSINE-1-PHOSPHATE PHOSPHOHYDROLASE"/>
    <property type="match status" value="1"/>
</dbReference>
<feature type="transmembrane region" description="Helical" evidence="1">
    <location>
        <begin position="106"/>
        <end position="127"/>
    </location>
</feature>
<feature type="domain" description="Phosphatidic acid phosphatase type 2/haloperoxidase" evidence="2">
    <location>
        <begin position="62"/>
        <end position="174"/>
    </location>
</feature>
<dbReference type="OrthoDB" id="9789113at2"/>
<evidence type="ECO:0000256" key="1">
    <source>
        <dbReference type="SAM" id="Phobius"/>
    </source>
</evidence>
<evidence type="ECO:0000313" key="3">
    <source>
        <dbReference type="EMBL" id="SHF49165.1"/>
    </source>
</evidence>
<feature type="transmembrane region" description="Helical" evidence="1">
    <location>
        <begin position="57"/>
        <end position="78"/>
    </location>
</feature>
<dbReference type="AlphaFoldDB" id="A0A1M5C3A2"/>
<dbReference type="EMBL" id="FQVT01000001">
    <property type="protein sequence ID" value="SHF49165.1"/>
    <property type="molecule type" value="Genomic_DNA"/>
</dbReference>
<keyword evidence="1" id="KW-0812">Transmembrane</keyword>
<dbReference type="Gene3D" id="1.20.144.10">
    <property type="entry name" value="Phosphatidic acid phosphatase type 2/haloperoxidase"/>
    <property type="match status" value="2"/>
</dbReference>
<dbReference type="CDD" id="cd03395">
    <property type="entry name" value="PAP2_like_4"/>
    <property type="match status" value="1"/>
</dbReference>
<feature type="transmembrane region" description="Helical" evidence="1">
    <location>
        <begin position="159"/>
        <end position="177"/>
    </location>
</feature>
<dbReference type="SUPFAM" id="SSF48317">
    <property type="entry name" value="Acid phosphatase/Vanadium-dependent haloperoxidase"/>
    <property type="match status" value="1"/>
</dbReference>
<dbReference type="PANTHER" id="PTHR14969:SF13">
    <property type="entry name" value="AT30094P"/>
    <property type="match status" value="1"/>
</dbReference>
<dbReference type="Pfam" id="PF01569">
    <property type="entry name" value="PAP2"/>
    <property type="match status" value="1"/>
</dbReference>
<sequence length="185" mass="21754">MLEQLKHWDRELFVYLNSLGIEAYDEFWIGVTTVQNWIPLYIAIILLYFTAFYWKKAVFAGLFLVASVLSTFFFTNIVKNFFLRLRPNNEPELVDVIRILQTPENYSFFSGHSASSMVVATFVVLSLKEKYPWIWVTFLWPVLFMLSRIYVGVHYPGDIIVGALVGVTFALIFYWIYQRSGKRFI</sequence>
<gene>
    <name evidence="3" type="ORF">SAMN05444483_101316</name>
</gene>
<dbReference type="STRING" id="1073325.SAMN05444483_101316"/>
<proteinExistence type="predicted"/>
<dbReference type="InterPro" id="IPR000326">
    <property type="entry name" value="PAP2/HPO"/>
</dbReference>
<feature type="transmembrane region" description="Helical" evidence="1">
    <location>
        <begin position="27"/>
        <end position="50"/>
    </location>
</feature>
<organism evidence="3 4">
    <name type="scientific">Salegentibacter echinorum</name>
    <dbReference type="NCBI Taxonomy" id="1073325"/>
    <lineage>
        <taxon>Bacteria</taxon>
        <taxon>Pseudomonadati</taxon>
        <taxon>Bacteroidota</taxon>
        <taxon>Flavobacteriia</taxon>
        <taxon>Flavobacteriales</taxon>
        <taxon>Flavobacteriaceae</taxon>
        <taxon>Salegentibacter</taxon>
    </lineage>
</organism>
<dbReference type="InterPro" id="IPR036938">
    <property type="entry name" value="PAP2/HPO_sf"/>
</dbReference>
<protein>
    <submittedName>
        <fullName evidence="3">Undecaprenyl-diphosphatase</fullName>
    </submittedName>
</protein>
<dbReference type="SMART" id="SM00014">
    <property type="entry name" value="acidPPc"/>
    <property type="match status" value="1"/>
</dbReference>